<organism evidence="5 6">
    <name type="scientific">Nesterenkonia aerolata</name>
    <dbReference type="NCBI Taxonomy" id="3074079"/>
    <lineage>
        <taxon>Bacteria</taxon>
        <taxon>Bacillati</taxon>
        <taxon>Actinomycetota</taxon>
        <taxon>Actinomycetes</taxon>
        <taxon>Micrococcales</taxon>
        <taxon>Micrococcaceae</taxon>
        <taxon>Nesterenkonia</taxon>
    </lineage>
</organism>
<dbReference type="PANTHER" id="PTHR11717">
    <property type="entry name" value="LOW MOLECULAR WEIGHT PROTEIN TYROSINE PHOSPHATASE"/>
    <property type="match status" value="1"/>
</dbReference>
<dbReference type="SUPFAM" id="SSF52788">
    <property type="entry name" value="Phosphotyrosine protein phosphatases I"/>
    <property type="match status" value="1"/>
</dbReference>
<dbReference type="RefSeq" id="WP_310548886.1">
    <property type="nucleotide sequence ID" value="NZ_JAVKGR010000012.1"/>
</dbReference>
<name>A0ABU2DU52_9MICC</name>
<dbReference type="Gene3D" id="3.40.50.2300">
    <property type="match status" value="1"/>
</dbReference>
<keyword evidence="2" id="KW-0378">Hydrolase</keyword>
<evidence type="ECO:0000256" key="1">
    <source>
        <dbReference type="ARBA" id="ARBA00011063"/>
    </source>
</evidence>
<evidence type="ECO:0000313" key="6">
    <source>
        <dbReference type="Proteomes" id="UP001251870"/>
    </source>
</evidence>
<dbReference type="PRINTS" id="PR00719">
    <property type="entry name" value="LMWPTPASE"/>
</dbReference>
<dbReference type="Pfam" id="PF01451">
    <property type="entry name" value="LMWPc"/>
    <property type="match status" value="1"/>
</dbReference>
<reference evidence="5 6" key="1">
    <citation type="submission" date="2023-09" db="EMBL/GenBank/DDBJ databases">
        <title>Description of three actinobacteria isolated from air of manufacturing shop in a pharmaceutical factory.</title>
        <authorList>
            <person name="Zhang D.-F."/>
        </authorList>
    </citation>
    <scope>NUCLEOTIDE SEQUENCE [LARGE SCALE GENOMIC DNA]</scope>
    <source>
        <strain evidence="5 6">LY-0111</strain>
    </source>
</reference>
<evidence type="ECO:0000259" key="4">
    <source>
        <dbReference type="SMART" id="SM00226"/>
    </source>
</evidence>
<feature type="domain" description="Phosphotyrosine protein phosphatase I" evidence="4">
    <location>
        <begin position="5"/>
        <end position="188"/>
    </location>
</feature>
<evidence type="ECO:0000313" key="5">
    <source>
        <dbReference type="EMBL" id="MDR8019901.1"/>
    </source>
</evidence>
<evidence type="ECO:0000256" key="3">
    <source>
        <dbReference type="ARBA" id="ARBA00022912"/>
    </source>
</evidence>
<accession>A0ABU2DU52</accession>
<dbReference type="InterPro" id="IPR017867">
    <property type="entry name" value="Tyr_phospatase_low_mol_wt"/>
</dbReference>
<dbReference type="EMBL" id="JAVKGR010000012">
    <property type="protein sequence ID" value="MDR8019901.1"/>
    <property type="molecule type" value="Genomic_DNA"/>
</dbReference>
<gene>
    <name evidence="5" type="ORF">RIL96_10040</name>
</gene>
<keyword evidence="6" id="KW-1185">Reference proteome</keyword>
<dbReference type="InterPro" id="IPR023485">
    <property type="entry name" value="Ptyr_pPase"/>
</dbReference>
<proteinExistence type="inferred from homology"/>
<dbReference type="InterPro" id="IPR036196">
    <property type="entry name" value="Ptyr_pPase_sf"/>
</dbReference>
<comment type="similarity">
    <text evidence="1">Belongs to the low molecular weight phosphotyrosine protein phosphatase family.</text>
</comment>
<dbReference type="PANTHER" id="PTHR11717:SF31">
    <property type="entry name" value="LOW MOLECULAR WEIGHT PROTEIN-TYROSINE-PHOSPHATASE ETP-RELATED"/>
    <property type="match status" value="1"/>
</dbReference>
<protein>
    <submittedName>
        <fullName evidence="5">Low molecular weight phosphatase family protein</fullName>
    </submittedName>
</protein>
<dbReference type="InterPro" id="IPR050438">
    <property type="entry name" value="LMW_PTPase"/>
</dbReference>
<dbReference type="Proteomes" id="UP001251870">
    <property type="component" value="Unassembled WGS sequence"/>
</dbReference>
<dbReference type="SMART" id="SM00226">
    <property type="entry name" value="LMWPc"/>
    <property type="match status" value="1"/>
</dbReference>
<sequence length="191" mass="20637">MADQFTILTICTGNICRSPAMERLLAHRLAAAGNIRVRGAGVFAHDGEEMKEPMRRRVADYGADAEGTAGRQVDAALIDEADLILTATREHRRELLRHAPDAGHRIFTLREAARLMRTLTPGTLEAADAGQLATDRLAALVPLLDEARVSGVSGGSDDDILDPYMMGEDAYDESFAQLRAPIEELTAVIGV</sequence>
<evidence type="ECO:0000256" key="2">
    <source>
        <dbReference type="ARBA" id="ARBA00022801"/>
    </source>
</evidence>
<comment type="caution">
    <text evidence="5">The sequence shown here is derived from an EMBL/GenBank/DDBJ whole genome shotgun (WGS) entry which is preliminary data.</text>
</comment>
<keyword evidence="3" id="KW-0904">Protein phosphatase</keyword>